<dbReference type="Pfam" id="PF07786">
    <property type="entry name" value="HGSNAT_cat"/>
    <property type="match status" value="1"/>
</dbReference>
<comment type="caution">
    <text evidence="4">The sequence shown here is derived from an EMBL/GenBank/DDBJ whole genome shotgun (WGS) entry which is preliminary data.</text>
</comment>
<feature type="transmembrane region" description="Helical" evidence="1">
    <location>
        <begin position="52"/>
        <end position="73"/>
    </location>
</feature>
<feature type="domain" description="Heparan-alpha-glucosaminide N-acetyltransferase catalytic" evidence="3">
    <location>
        <begin position="8"/>
        <end position="198"/>
    </location>
</feature>
<dbReference type="InterPro" id="IPR052529">
    <property type="entry name" value="Bact_Transport_Assoc"/>
</dbReference>
<keyword evidence="1" id="KW-1133">Transmembrane helix</keyword>
<dbReference type="OrthoDB" id="9807744at2"/>
<organism evidence="4 5">
    <name type="scientific">Shimia litoralis</name>
    <dbReference type="NCBI Taxonomy" id="420403"/>
    <lineage>
        <taxon>Bacteria</taxon>
        <taxon>Pseudomonadati</taxon>
        <taxon>Pseudomonadota</taxon>
        <taxon>Alphaproteobacteria</taxon>
        <taxon>Rhodobacterales</taxon>
        <taxon>Roseobacteraceae</taxon>
    </lineage>
</organism>
<sequence length="378" mass="41124">MTDTKSSRLEGLDLARFIAFAGMVIVNFSVVIGVKPDTSLAWQFTEALQGRAAASFVVLAGLGLGLGASGIAFGQSLSVTVRRSVFLLCIGLGNSLIFDADILHYYAFYFLFAAFFIPLASRWIWSAIVLLNVAFVVMILTLDYDAGWNWDTYTYEDFWTVTGFIRNLFFNGWHPVIPWLSFMLLGLVLARASLSDRRVQVRLGLIGLACVSVAEGVSWGLRALVMTTDPELAELLTTAPVPPMPLYILAGSGAAMILCSLCLTLAPITKRFGLTAICAPAGRQTLTLYIGHILVGMGCLEALQLIESEASAQSALTWSFAFIACAVIYAYAWSRVFKRGPIEALMRQTAGVTQGLIQPPRTQCAKISLWPDDGLFTT</sequence>
<feature type="transmembrane region" description="Helical" evidence="1">
    <location>
        <begin position="127"/>
        <end position="144"/>
    </location>
</feature>
<evidence type="ECO:0000259" key="3">
    <source>
        <dbReference type="Pfam" id="PF07786"/>
    </source>
</evidence>
<name>A0A4U7N099_9RHOB</name>
<feature type="transmembrane region" description="Helical" evidence="1">
    <location>
        <begin position="103"/>
        <end position="120"/>
    </location>
</feature>
<reference evidence="4 5" key="1">
    <citation type="submission" date="2019-04" db="EMBL/GenBank/DDBJ databases">
        <title>Genome sequence of Pelagicola litoralis CL-ES2.</title>
        <authorList>
            <person name="Cao J."/>
        </authorList>
    </citation>
    <scope>NUCLEOTIDE SEQUENCE [LARGE SCALE GENOMIC DNA]</scope>
    <source>
        <strain evidence="4 5">CL-ES2</strain>
    </source>
</reference>
<feature type="transmembrane region" description="Helical" evidence="1">
    <location>
        <begin position="286"/>
        <end position="306"/>
    </location>
</feature>
<dbReference type="EMBL" id="SULI01000019">
    <property type="protein sequence ID" value="TKZ17984.1"/>
    <property type="molecule type" value="Genomic_DNA"/>
</dbReference>
<keyword evidence="5" id="KW-1185">Reference proteome</keyword>
<keyword evidence="1" id="KW-0812">Transmembrane</keyword>
<dbReference type="RefSeq" id="WP_138016940.1">
    <property type="nucleotide sequence ID" value="NZ_SULI01000019.1"/>
</dbReference>
<dbReference type="InterPro" id="IPR012429">
    <property type="entry name" value="HGSNAT_cat"/>
</dbReference>
<dbReference type="PANTHER" id="PTHR30590">
    <property type="entry name" value="INNER MEMBRANE PROTEIN"/>
    <property type="match status" value="1"/>
</dbReference>
<feature type="transmembrane region" description="Helical" evidence="1">
    <location>
        <begin position="176"/>
        <end position="194"/>
    </location>
</feature>
<feature type="transmembrane region" description="Helical" evidence="1">
    <location>
        <begin position="201"/>
        <end position="224"/>
    </location>
</feature>
<dbReference type="PANTHER" id="PTHR30590:SF3">
    <property type="entry name" value="HYPOTHETICAL MEMBRANE SPANNING PROTEIN"/>
    <property type="match status" value="1"/>
</dbReference>
<accession>A0A4U7N099</accession>
<proteinExistence type="predicted"/>
<evidence type="ECO:0000313" key="4">
    <source>
        <dbReference type="EMBL" id="TKZ17984.1"/>
    </source>
</evidence>
<feature type="transmembrane region" description="Helical" evidence="1">
    <location>
        <begin position="12"/>
        <end position="32"/>
    </location>
</feature>
<keyword evidence="1" id="KW-0472">Membrane</keyword>
<dbReference type="Pfam" id="PF04235">
    <property type="entry name" value="DUF418"/>
    <property type="match status" value="1"/>
</dbReference>
<feature type="domain" description="DUF418" evidence="2">
    <location>
        <begin position="244"/>
        <end position="350"/>
    </location>
</feature>
<feature type="transmembrane region" description="Helical" evidence="1">
    <location>
        <begin position="318"/>
        <end position="337"/>
    </location>
</feature>
<feature type="transmembrane region" description="Helical" evidence="1">
    <location>
        <begin position="244"/>
        <end position="266"/>
    </location>
</feature>
<protein>
    <submittedName>
        <fullName evidence="4">DUF418 domain-containing protein</fullName>
    </submittedName>
</protein>
<dbReference type="AlphaFoldDB" id="A0A4U7N099"/>
<dbReference type="InterPro" id="IPR007349">
    <property type="entry name" value="DUF418"/>
</dbReference>
<dbReference type="Proteomes" id="UP000306575">
    <property type="component" value="Unassembled WGS sequence"/>
</dbReference>
<evidence type="ECO:0000313" key="5">
    <source>
        <dbReference type="Proteomes" id="UP000306575"/>
    </source>
</evidence>
<evidence type="ECO:0000259" key="2">
    <source>
        <dbReference type="Pfam" id="PF04235"/>
    </source>
</evidence>
<gene>
    <name evidence="4" type="ORF">FAP39_13585</name>
</gene>
<evidence type="ECO:0000256" key="1">
    <source>
        <dbReference type="SAM" id="Phobius"/>
    </source>
</evidence>